<evidence type="ECO:0008006" key="4">
    <source>
        <dbReference type="Google" id="ProtNLM"/>
    </source>
</evidence>
<dbReference type="Pfam" id="PF14223">
    <property type="entry name" value="Retrotran_gag_2"/>
    <property type="match status" value="1"/>
</dbReference>
<evidence type="ECO:0000313" key="3">
    <source>
        <dbReference type="Proteomes" id="UP001358586"/>
    </source>
</evidence>
<name>A0ABR0NXS5_GOSAR</name>
<comment type="caution">
    <text evidence="2">The sequence shown here is derived from an EMBL/GenBank/DDBJ whole genome shotgun (WGS) entry which is preliminary data.</text>
</comment>
<protein>
    <recommendedName>
        <fullName evidence="4">Retrovirus-related Pol polyprotein from transposon TNT 1-94</fullName>
    </recommendedName>
</protein>
<feature type="region of interest" description="Disordered" evidence="1">
    <location>
        <begin position="220"/>
        <end position="254"/>
    </location>
</feature>
<dbReference type="EMBL" id="JARKNE010000008">
    <property type="protein sequence ID" value="KAK5811161.1"/>
    <property type="molecule type" value="Genomic_DNA"/>
</dbReference>
<dbReference type="PANTHER" id="PTHR47481">
    <property type="match status" value="1"/>
</dbReference>
<dbReference type="Proteomes" id="UP001358586">
    <property type="component" value="Chromosome 8"/>
</dbReference>
<dbReference type="PANTHER" id="PTHR47481:SF10">
    <property type="entry name" value="COPIA-LIKE POLYPROTEIN_RETROTRANSPOSON"/>
    <property type="match status" value="1"/>
</dbReference>
<keyword evidence="3" id="KW-1185">Reference proteome</keyword>
<organism evidence="2 3">
    <name type="scientific">Gossypium arboreum</name>
    <name type="common">Tree cotton</name>
    <name type="synonym">Gossypium nanking</name>
    <dbReference type="NCBI Taxonomy" id="29729"/>
    <lineage>
        <taxon>Eukaryota</taxon>
        <taxon>Viridiplantae</taxon>
        <taxon>Streptophyta</taxon>
        <taxon>Embryophyta</taxon>
        <taxon>Tracheophyta</taxon>
        <taxon>Spermatophyta</taxon>
        <taxon>Magnoliopsida</taxon>
        <taxon>eudicotyledons</taxon>
        <taxon>Gunneridae</taxon>
        <taxon>Pentapetalae</taxon>
        <taxon>rosids</taxon>
        <taxon>malvids</taxon>
        <taxon>Malvales</taxon>
        <taxon>Malvaceae</taxon>
        <taxon>Malvoideae</taxon>
        <taxon>Gossypium</taxon>
    </lineage>
</organism>
<feature type="region of interest" description="Disordered" evidence="1">
    <location>
        <begin position="1"/>
        <end position="34"/>
    </location>
</feature>
<evidence type="ECO:0000313" key="2">
    <source>
        <dbReference type="EMBL" id="KAK5811161.1"/>
    </source>
</evidence>
<sequence>MATEAVSGNDDENRKSFNMAASADGSSPDPGPGFLRKVQQFPKHDTVKLSDRNFLLWKQQVMLILEGYGLHEFVLGIVVIPPQNIIDNNGVLTSNPEFLFHKQQDKLLASFISVVPRRVVRHSLYSQKKGSLTVKEYLAKVQSLCNTLLATGNGISEQEQVSIVLVGLPVEYESICVVASAMNVSLDLLVEMLFDYENRQSDLASSLSLQVNLAQQQASTDSSSRQFDRTFGSSSWRRGRFSRDRGRGKRFSQN</sequence>
<reference evidence="2 3" key="1">
    <citation type="submission" date="2023-03" db="EMBL/GenBank/DDBJ databases">
        <title>WGS of Gossypium arboreum.</title>
        <authorList>
            <person name="Yu D."/>
        </authorList>
    </citation>
    <scope>NUCLEOTIDE SEQUENCE [LARGE SCALE GENOMIC DNA]</scope>
    <source>
        <tissue evidence="2">Leaf</tissue>
    </source>
</reference>
<evidence type="ECO:0000256" key="1">
    <source>
        <dbReference type="SAM" id="MobiDB-lite"/>
    </source>
</evidence>
<proteinExistence type="predicted"/>
<gene>
    <name evidence="2" type="ORF">PVK06_026483</name>
</gene>
<accession>A0ABR0NXS5</accession>